<evidence type="ECO:0000313" key="7">
    <source>
        <dbReference type="Proteomes" id="UP000515202"/>
    </source>
</evidence>
<dbReference type="Gene3D" id="1.10.287.70">
    <property type="match status" value="1"/>
</dbReference>
<evidence type="ECO:0000256" key="5">
    <source>
        <dbReference type="SAM" id="Phobius"/>
    </source>
</evidence>
<dbReference type="InterPro" id="IPR005821">
    <property type="entry name" value="Ion_trans_dom"/>
</dbReference>
<dbReference type="GO" id="GO:0097682">
    <property type="term" value="F:intracellularly phosphatidylinositol-3,5-bisphosphate-gated monatomic cation channel activity"/>
    <property type="evidence" value="ECO:0007669"/>
    <property type="project" value="TreeGrafter"/>
</dbReference>
<protein>
    <submittedName>
        <fullName evidence="8">Two pore calcium channel protein 2-like</fullName>
    </submittedName>
</protein>
<feature type="domain" description="Ion transport" evidence="6">
    <location>
        <begin position="33"/>
        <end position="142"/>
    </location>
</feature>
<dbReference type="GO" id="GO:0015280">
    <property type="term" value="F:ligand-gated sodium channel activity"/>
    <property type="evidence" value="ECO:0007669"/>
    <property type="project" value="TreeGrafter"/>
</dbReference>
<feature type="transmembrane region" description="Helical" evidence="5">
    <location>
        <begin position="117"/>
        <end position="139"/>
    </location>
</feature>
<keyword evidence="3 5" id="KW-1133">Transmembrane helix</keyword>
<organism evidence="7 8">
    <name type="scientific">Pteropus vampyrus</name>
    <name type="common">Large flying fox</name>
    <dbReference type="NCBI Taxonomy" id="132908"/>
    <lineage>
        <taxon>Eukaryota</taxon>
        <taxon>Metazoa</taxon>
        <taxon>Chordata</taxon>
        <taxon>Craniata</taxon>
        <taxon>Vertebrata</taxon>
        <taxon>Euteleostomi</taxon>
        <taxon>Mammalia</taxon>
        <taxon>Eutheria</taxon>
        <taxon>Laurasiatheria</taxon>
        <taxon>Chiroptera</taxon>
        <taxon>Yinpterochiroptera</taxon>
        <taxon>Pteropodoidea</taxon>
        <taxon>Pteropodidae</taxon>
        <taxon>Pteropodinae</taxon>
        <taxon>Pteropus</taxon>
    </lineage>
</organism>
<dbReference type="GO" id="GO:0019722">
    <property type="term" value="P:calcium-mediated signaling"/>
    <property type="evidence" value="ECO:0007669"/>
    <property type="project" value="TreeGrafter"/>
</dbReference>
<dbReference type="PANTHER" id="PTHR46768">
    <property type="entry name" value="TWO PORE CALCIUM CHANNEL PROTEIN 2"/>
    <property type="match status" value="1"/>
</dbReference>
<keyword evidence="7" id="KW-1185">Reference proteome</keyword>
<dbReference type="GO" id="GO:0022832">
    <property type="term" value="F:voltage-gated channel activity"/>
    <property type="evidence" value="ECO:0007669"/>
    <property type="project" value="InterPro"/>
</dbReference>
<dbReference type="OrthoDB" id="416585at2759"/>
<dbReference type="RefSeq" id="XP_023381424.1">
    <property type="nucleotide sequence ID" value="XM_023525656.1"/>
</dbReference>
<dbReference type="InterPro" id="IPR028798">
    <property type="entry name" value="TPC2"/>
</dbReference>
<dbReference type="PANTHER" id="PTHR46768:SF1">
    <property type="entry name" value="TWO PORE CHANNEL PROTEIN 2"/>
    <property type="match status" value="1"/>
</dbReference>
<evidence type="ECO:0000313" key="8">
    <source>
        <dbReference type="RefSeq" id="XP_023381424.1"/>
    </source>
</evidence>
<dbReference type="GO" id="GO:0005765">
    <property type="term" value="C:lysosomal membrane"/>
    <property type="evidence" value="ECO:0007669"/>
    <property type="project" value="InterPro"/>
</dbReference>
<name>A0A6P6C269_PTEVA</name>
<proteinExistence type="predicted"/>
<dbReference type="Proteomes" id="UP000515202">
    <property type="component" value="Unplaced"/>
</dbReference>
<accession>A0A6P6C269</accession>
<evidence type="ECO:0000256" key="1">
    <source>
        <dbReference type="ARBA" id="ARBA00004141"/>
    </source>
</evidence>
<dbReference type="Pfam" id="PF00520">
    <property type="entry name" value="Ion_trans"/>
    <property type="match status" value="1"/>
</dbReference>
<feature type="transmembrane region" description="Helical" evidence="5">
    <location>
        <begin position="33"/>
        <end position="52"/>
    </location>
</feature>
<reference evidence="8" key="1">
    <citation type="submission" date="2025-08" db="UniProtKB">
        <authorList>
            <consortium name="RefSeq"/>
        </authorList>
    </citation>
    <scope>IDENTIFICATION</scope>
    <source>
        <tissue evidence="8">Kidney</tissue>
    </source>
</reference>
<keyword evidence="2 5" id="KW-0812">Transmembrane</keyword>
<gene>
    <name evidence="8" type="primary">LOC105308538</name>
</gene>
<dbReference type="AlphaFoldDB" id="A0A6P6C269"/>
<keyword evidence="4 5" id="KW-0472">Membrane</keyword>
<evidence type="ECO:0000259" key="6">
    <source>
        <dbReference type="Pfam" id="PF00520"/>
    </source>
</evidence>
<evidence type="ECO:0000256" key="2">
    <source>
        <dbReference type="ARBA" id="ARBA00022692"/>
    </source>
</evidence>
<dbReference type="GeneID" id="105308538"/>
<dbReference type="GO" id="GO:0075509">
    <property type="term" value="P:endocytosis involved in viral entry into host cell"/>
    <property type="evidence" value="ECO:0007669"/>
    <property type="project" value="TreeGrafter"/>
</dbReference>
<evidence type="ECO:0000256" key="3">
    <source>
        <dbReference type="ARBA" id="ARBA00022989"/>
    </source>
</evidence>
<comment type="subcellular location">
    <subcellularLocation>
        <location evidence="1">Membrane</location>
        <topology evidence="1">Multi-pass membrane protein</topology>
    </subcellularLocation>
</comment>
<sequence>MVGDRGQGWEPSQASRALCRACKVLTVAPPPQVVYYVFAIIGITLFRGVIVAPPGNGSLAPDNGSAPCGSYEQLEYWANNFDDFAAALVTLWNVMVVNNWQVFLDAYRRYAGPWSKIYFVLWWLVSSVVWVNLFLALILENFLHKWDRRAGCSGPGQCGVYTHGVTTRFARSEKAHVGSVTARSLMPKPQHGESVFARTQPSLFQKGASVEGH</sequence>
<dbReference type="KEGG" id="pvp:105308538"/>
<evidence type="ECO:0000256" key="4">
    <source>
        <dbReference type="ARBA" id="ARBA00023136"/>
    </source>
</evidence>